<evidence type="ECO:0000256" key="1">
    <source>
        <dbReference type="SAM" id="MobiDB-lite"/>
    </source>
</evidence>
<evidence type="ECO:0000313" key="4">
    <source>
        <dbReference type="Proteomes" id="UP000064189"/>
    </source>
</evidence>
<dbReference type="Proteomes" id="UP000064189">
    <property type="component" value="Unassembled WGS sequence"/>
</dbReference>
<gene>
    <name evidence="3" type="ORF">AS888_06985</name>
</gene>
<reference evidence="3 4" key="1">
    <citation type="submission" date="2015-11" db="EMBL/GenBank/DDBJ databases">
        <title>Genome Sequence of Bacillus simplex strain VanAntwerpen2.</title>
        <authorList>
            <person name="Couger M.B."/>
        </authorList>
    </citation>
    <scope>NUCLEOTIDE SEQUENCE [LARGE SCALE GENOMIC DNA]</scope>
    <source>
        <strain evidence="3 4">VanAntwerpen02</strain>
    </source>
</reference>
<name>A0A109MXF3_9BACI</name>
<feature type="chain" id="PRO_5039432192" description="Lipoprotein" evidence="2">
    <location>
        <begin position="24"/>
        <end position="104"/>
    </location>
</feature>
<dbReference type="EMBL" id="LNNH01000024">
    <property type="protein sequence ID" value="KWW18028.1"/>
    <property type="molecule type" value="Genomic_DNA"/>
</dbReference>
<comment type="caution">
    <text evidence="3">The sequence shown here is derived from an EMBL/GenBank/DDBJ whole genome shotgun (WGS) entry which is preliminary data.</text>
</comment>
<feature type="compositionally biased region" description="Polar residues" evidence="1">
    <location>
        <begin position="76"/>
        <end position="85"/>
    </location>
</feature>
<evidence type="ECO:0008006" key="5">
    <source>
        <dbReference type="Google" id="ProtNLM"/>
    </source>
</evidence>
<proteinExistence type="predicted"/>
<dbReference type="PROSITE" id="PS51257">
    <property type="entry name" value="PROKAR_LIPOPROTEIN"/>
    <property type="match status" value="1"/>
</dbReference>
<evidence type="ECO:0000256" key="2">
    <source>
        <dbReference type="SAM" id="SignalP"/>
    </source>
</evidence>
<organism evidence="3 4">
    <name type="scientific">Peribacillus simplex</name>
    <dbReference type="NCBI Taxonomy" id="1478"/>
    <lineage>
        <taxon>Bacteria</taxon>
        <taxon>Bacillati</taxon>
        <taxon>Bacillota</taxon>
        <taxon>Bacilli</taxon>
        <taxon>Bacillales</taxon>
        <taxon>Bacillaceae</taxon>
        <taxon>Peribacillus</taxon>
    </lineage>
</organism>
<sequence length="104" mass="10180">MKMNKQKLASLIATLGLTSSVLAGCGSAPSVNKNAEKYKEDEEQDESSSGSGSGSGSSSHTNTNSSNHTVVPPVTGSKTTKNDAVSGSSKGSTGIGSGKGGASS</sequence>
<dbReference type="AlphaFoldDB" id="A0A109MXF3"/>
<keyword evidence="4" id="KW-1185">Reference proteome</keyword>
<accession>A0A109MXF3</accession>
<evidence type="ECO:0000313" key="3">
    <source>
        <dbReference type="EMBL" id="KWW18028.1"/>
    </source>
</evidence>
<protein>
    <recommendedName>
        <fullName evidence="5">Lipoprotein</fullName>
    </recommendedName>
</protein>
<feature type="region of interest" description="Disordered" evidence="1">
    <location>
        <begin position="22"/>
        <end position="104"/>
    </location>
</feature>
<keyword evidence="2" id="KW-0732">Signal</keyword>
<feature type="signal peptide" evidence="2">
    <location>
        <begin position="1"/>
        <end position="23"/>
    </location>
</feature>
<feature type="compositionally biased region" description="Gly residues" evidence="1">
    <location>
        <begin position="93"/>
        <end position="104"/>
    </location>
</feature>
<feature type="compositionally biased region" description="Low complexity" evidence="1">
    <location>
        <begin position="56"/>
        <end position="69"/>
    </location>
</feature>